<dbReference type="InterPro" id="IPR013747">
    <property type="entry name" value="ACP_syn_III_C"/>
</dbReference>
<dbReference type="OrthoDB" id="9815506at2"/>
<dbReference type="PANTHER" id="PTHR34069">
    <property type="entry name" value="3-OXOACYL-[ACYL-CARRIER-PROTEIN] SYNTHASE 3"/>
    <property type="match status" value="1"/>
</dbReference>
<dbReference type="InterPro" id="IPR016039">
    <property type="entry name" value="Thiolase-like"/>
</dbReference>
<dbReference type="GO" id="GO:0004315">
    <property type="term" value="F:3-oxoacyl-[acyl-carrier-protein] synthase activity"/>
    <property type="evidence" value="ECO:0007669"/>
    <property type="project" value="InterPro"/>
</dbReference>
<gene>
    <name evidence="5" type="ORF">A4V09_11195</name>
</gene>
<dbReference type="NCBIfam" id="NF006829">
    <property type="entry name" value="PRK09352.1"/>
    <property type="match status" value="1"/>
</dbReference>
<evidence type="ECO:0000259" key="4">
    <source>
        <dbReference type="Pfam" id="PF08545"/>
    </source>
</evidence>
<sequence length="354" mass="38344">MEIEKRTKMEKNIGIIGTGSYIGEKLITNKDLEKIYDTNDEWIRKHLGVTARTKARDDQNTSDLAFEACKKALDMAKLEATDIDLIILATCSPDHLAPGTSLLVQRKLGATNAAVFDMKAQCAGFVHLLVVGALMAQGSFKNVMVVASELLLRSMNPSDRFNNALFADGASAAILTEVPGTDTGILSYHLGANPDFYEAALIPGGGCANPLTPDKLERGEQYLTWAFSNSGKTNKDEIAHNTDMKAKEWEFICNAVVNSMKDSLSQIHANVEDLDFVLAHPGSIKALGAIKQMLKIPDEKIGEVFTKYGNSSGPQVGIALDEAVRSGKIKSGNLIGLFGIGMGMQWGSVIFRWC</sequence>
<reference evidence="5" key="1">
    <citation type="submission" date="2017-04" db="EMBL/GenBank/DDBJ databases">
        <title>Complete Genome Sequences of Twelve Strains of a Stable Defined Moderately Diverse Mouse Microbiota 2 (sDMDMm2).</title>
        <authorList>
            <person name="Uchimura Y."/>
            <person name="Wyss M."/>
            <person name="Brugiroux S."/>
            <person name="Limenitakis J.P."/>
            <person name="Stecher B."/>
            <person name="McCoy K.D."/>
            <person name="Macpherson A.J."/>
        </authorList>
    </citation>
    <scope>NUCLEOTIDE SEQUENCE</scope>
    <source>
        <strain evidence="5">YL58</strain>
    </source>
</reference>
<dbReference type="AlphaFoldDB" id="A0A1C7I9I7"/>
<dbReference type="Pfam" id="PF08541">
    <property type="entry name" value="ACP_syn_III_C"/>
    <property type="match status" value="1"/>
</dbReference>
<dbReference type="STRING" id="1796616.A4V09_11195"/>
<dbReference type="InterPro" id="IPR013751">
    <property type="entry name" value="ACP_syn_III_N"/>
</dbReference>
<feature type="domain" description="Beta-ketoacyl-[acyl-carrier-protein] synthase III N-terminal" evidence="4">
    <location>
        <begin position="116"/>
        <end position="193"/>
    </location>
</feature>
<keyword evidence="2" id="KW-0012">Acyltransferase</keyword>
<evidence type="ECO:0000313" key="5">
    <source>
        <dbReference type="EMBL" id="ANU76281.2"/>
    </source>
</evidence>
<keyword evidence="6" id="KW-1185">Reference proteome</keyword>
<keyword evidence="1" id="KW-0808">Transferase</keyword>
<evidence type="ECO:0000256" key="1">
    <source>
        <dbReference type="ARBA" id="ARBA00022679"/>
    </source>
</evidence>
<evidence type="ECO:0000313" key="6">
    <source>
        <dbReference type="Proteomes" id="UP000092574"/>
    </source>
</evidence>
<accession>A0A1C7I9I7</accession>
<dbReference type="Pfam" id="PF08545">
    <property type="entry name" value="ACP_syn_III"/>
    <property type="match status" value="1"/>
</dbReference>
<feature type="domain" description="Beta-ketoacyl-[acyl-carrier-protein] synthase III C-terminal" evidence="3">
    <location>
        <begin position="266"/>
        <end position="353"/>
    </location>
</feature>
<dbReference type="GO" id="GO:0044550">
    <property type="term" value="P:secondary metabolite biosynthetic process"/>
    <property type="evidence" value="ECO:0007669"/>
    <property type="project" value="TreeGrafter"/>
</dbReference>
<protein>
    <submittedName>
        <fullName evidence="5">Uncharacterized protein</fullName>
    </submittedName>
</protein>
<dbReference type="GO" id="GO:0006633">
    <property type="term" value="P:fatty acid biosynthetic process"/>
    <property type="evidence" value="ECO:0007669"/>
    <property type="project" value="InterPro"/>
</dbReference>
<dbReference type="EMBL" id="CP015405">
    <property type="protein sequence ID" value="ANU76281.2"/>
    <property type="molecule type" value="Genomic_DNA"/>
</dbReference>
<name>A0A1C7I9I7_9FIRM</name>
<evidence type="ECO:0000256" key="2">
    <source>
        <dbReference type="ARBA" id="ARBA00023315"/>
    </source>
</evidence>
<evidence type="ECO:0000259" key="3">
    <source>
        <dbReference type="Pfam" id="PF08541"/>
    </source>
</evidence>
<dbReference type="CDD" id="cd00830">
    <property type="entry name" value="KAS_III"/>
    <property type="match status" value="1"/>
</dbReference>
<dbReference type="Gene3D" id="3.40.47.10">
    <property type="match status" value="1"/>
</dbReference>
<dbReference type="SUPFAM" id="SSF53901">
    <property type="entry name" value="Thiolase-like"/>
    <property type="match status" value="1"/>
</dbReference>
<organism evidence="5 6">
    <name type="scientific">Blautia pseudococcoides</name>
    <dbReference type="NCBI Taxonomy" id="1796616"/>
    <lineage>
        <taxon>Bacteria</taxon>
        <taxon>Bacillati</taxon>
        <taxon>Bacillota</taxon>
        <taxon>Clostridia</taxon>
        <taxon>Lachnospirales</taxon>
        <taxon>Lachnospiraceae</taxon>
        <taxon>Blautia</taxon>
    </lineage>
</organism>
<dbReference type="KEGG" id="byl:A4V09_11195"/>
<proteinExistence type="predicted"/>
<dbReference type="PANTHER" id="PTHR34069:SF2">
    <property type="entry name" value="BETA-KETOACYL-[ACYL-CARRIER-PROTEIN] SYNTHASE III"/>
    <property type="match status" value="1"/>
</dbReference>
<dbReference type="Proteomes" id="UP000092574">
    <property type="component" value="Chromosome"/>
</dbReference>